<keyword evidence="15" id="KW-1185">Reference proteome</keyword>
<dbReference type="AlphaFoldDB" id="A0A9P8PDX7"/>
<sequence>MSSAQDLEESLANYEQLKDKMQTLKLRLAEYLQKVQADLLVKKREYETSMLHLQEKERDLNAKLRTYEGLHNELLEELNKLLSDRDASSSRVQQLRIEEEKLVREKAEHEHKIKVINDELEESMKAISARETFITKQSDLIEDKAFQLEQLLGLRMENAGTENHILFVFKNVDSRDYSREVSFVFDPEKYAIIETDPVLDPDTVKKVMDAFMDHQEIGYLWRDMRKELKRRVRV</sequence>
<evidence type="ECO:0000256" key="3">
    <source>
        <dbReference type="ARBA" id="ARBA00011562"/>
    </source>
</evidence>
<evidence type="ECO:0000256" key="7">
    <source>
        <dbReference type="ARBA" id="ARBA00022838"/>
    </source>
</evidence>
<evidence type="ECO:0000256" key="11">
    <source>
        <dbReference type="RuleBase" id="RU367150"/>
    </source>
</evidence>
<keyword evidence="7 11" id="KW-0995">Kinetochore</keyword>
<dbReference type="EMBL" id="JAEUBE010000087">
    <property type="protein sequence ID" value="KAH3670483.1"/>
    <property type="molecule type" value="Genomic_DNA"/>
</dbReference>
<evidence type="ECO:0000256" key="10">
    <source>
        <dbReference type="ARBA" id="ARBA00023328"/>
    </source>
</evidence>
<comment type="caution">
    <text evidence="14">The sequence shown here is derived from an EMBL/GenBank/DDBJ whole genome shotgun (WGS) entry which is preliminary data.</text>
</comment>
<dbReference type="Pfam" id="PF08234">
    <property type="entry name" value="Spindle_Spc25"/>
    <property type="match status" value="1"/>
</dbReference>
<dbReference type="GO" id="GO:0005634">
    <property type="term" value="C:nucleus"/>
    <property type="evidence" value="ECO:0007669"/>
    <property type="project" value="UniProtKB-SubCell"/>
</dbReference>
<evidence type="ECO:0000256" key="1">
    <source>
        <dbReference type="ARBA" id="ARBA00002772"/>
    </source>
</evidence>
<keyword evidence="9 11" id="KW-0131">Cell cycle</keyword>
<dbReference type="Gene3D" id="3.30.457.50">
    <property type="entry name" value="Chromosome segregation protein Spc25"/>
    <property type="match status" value="1"/>
</dbReference>
<dbReference type="CDD" id="cd23784">
    <property type="entry name" value="RWD_Spc25"/>
    <property type="match status" value="1"/>
</dbReference>
<keyword evidence="4 11" id="KW-0158">Chromosome</keyword>
<comment type="similarity">
    <text evidence="2 11">Belongs to the SPC25 family.</text>
</comment>
<evidence type="ECO:0000256" key="9">
    <source>
        <dbReference type="ARBA" id="ARBA00023306"/>
    </source>
</evidence>
<gene>
    <name evidence="14" type="ORF">OGAPHI_000998</name>
</gene>
<dbReference type="InterPro" id="IPR013255">
    <property type="entry name" value="Spc25_C"/>
</dbReference>
<protein>
    <recommendedName>
        <fullName evidence="11">Kinetochore protein SPC25</fullName>
    </recommendedName>
</protein>
<dbReference type="Proteomes" id="UP000769157">
    <property type="component" value="Unassembled WGS sequence"/>
</dbReference>
<comment type="function">
    <text evidence="1 11">Acts as a component of the essential kinetochore-associated NDC80 complex, which is required for chromosome segregation and spindle checkpoint activity.</text>
</comment>
<proteinExistence type="inferred from homology"/>
<dbReference type="GeneID" id="70232966"/>
<dbReference type="GO" id="GO:0031262">
    <property type="term" value="C:Ndc80 complex"/>
    <property type="evidence" value="ECO:0007669"/>
    <property type="project" value="InterPro"/>
</dbReference>
<evidence type="ECO:0000256" key="8">
    <source>
        <dbReference type="ARBA" id="ARBA00023054"/>
    </source>
</evidence>
<keyword evidence="5 11" id="KW-0132">Cell division</keyword>
<evidence type="ECO:0000256" key="2">
    <source>
        <dbReference type="ARBA" id="ARBA00006379"/>
    </source>
</evidence>
<dbReference type="OrthoDB" id="4056921at2759"/>
<reference evidence="14" key="1">
    <citation type="journal article" date="2021" name="Open Biol.">
        <title>Shared evolutionary footprints suggest mitochondrial oxidative damage underlies multiple complex I losses in fungi.</title>
        <authorList>
            <person name="Schikora-Tamarit M.A."/>
            <person name="Marcet-Houben M."/>
            <person name="Nosek J."/>
            <person name="Gabaldon T."/>
        </authorList>
    </citation>
    <scope>NUCLEOTIDE SEQUENCE</scope>
    <source>
        <strain evidence="14">CBS6075</strain>
    </source>
</reference>
<feature type="coiled-coil region" evidence="12">
    <location>
        <begin position="4"/>
        <end position="126"/>
    </location>
</feature>
<keyword evidence="10 11" id="KW-0137">Centromere</keyword>
<keyword evidence="6 11" id="KW-0498">Mitosis</keyword>
<dbReference type="GO" id="GO:0007059">
    <property type="term" value="P:chromosome segregation"/>
    <property type="evidence" value="ECO:0007669"/>
    <property type="project" value="InterPro"/>
</dbReference>
<dbReference type="RefSeq" id="XP_046063908.1">
    <property type="nucleotide sequence ID" value="XM_046201713.1"/>
</dbReference>
<reference evidence="14" key="2">
    <citation type="submission" date="2021-01" db="EMBL/GenBank/DDBJ databases">
        <authorList>
            <person name="Schikora-Tamarit M.A."/>
        </authorList>
    </citation>
    <scope>NUCLEOTIDE SEQUENCE</scope>
    <source>
        <strain evidence="14">CBS6075</strain>
    </source>
</reference>
<evidence type="ECO:0000313" key="14">
    <source>
        <dbReference type="EMBL" id="KAH3670483.1"/>
    </source>
</evidence>
<comment type="subunit">
    <text evidence="3">Component of the NDC80 complex, which consists of NDC80, NUF2, SPC24 and SPC25.</text>
</comment>
<keyword evidence="8 12" id="KW-0175">Coiled coil</keyword>
<evidence type="ECO:0000256" key="12">
    <source>
        <dbReference type="SAM" id="Coils"/>
    </source>
</evidence>
<dbReference type="GO" id="GO:0051301">
    <property type="term" value="P:cell division"/>
    <property type="evidence" value="ECO:0007669"/>
    <property type="project" value="UniProtKB-UniRule"/>
</dbReference>
<organism evidence="14 15">
    <name type="scientific">Ogataea philodendri</name>
    <dbReference type="NCBI Taxonomy" id="1378263"/>
    <lineage>
        <taxon>Eukaryota</taxon>
        <taxon>Fungi</taxon>
        <taxon>Dikarya</taxon>
        <taxon>Ascomycota</taxon>
        <taxon>Saccharomycotina</taxon>
        <taxon>Pichiomycetes</taxon>
        <taxon>Pichiales</taxon>
        <taxon>Pichiaceae</taxon>
        <taxon>Ogataea</taxon>
    </lineage>
</organism>
<keyword evidence="11" id="KW-0539">Nucleus</keyword>
<feature type="domain" description="Chromosome segregation protein Spc25 C-terminal" evidence="13">
    <location>
        <begin position="160"/>
        <end position="229"/>
    </location>
</feature>
<evidence type="ECO:0000256" key="4">
    <source>
        <dbReference type="ARBA" id="ARBA00022454"/>
    </source>
</evidence>
<evidence type="ECO:0000256" key="6">
    <source>
        <dbReference type="ARBA" id="ARBA00022776"/>
    </source>
</evidence>
<evidence type="ECO:0000256" key="5">
    <source>
        <dbReference type="ARBA" id="ARBA00022618"/>
    </source>
</evidence>
<evidence type="ECO:0000313" key="15">
    <source>
        <dbReference type="Proteomes" id="UP000769157"/>
    </source>
</evidence>
<name>A0A9P8PDX7_9ASCO</name>
<evidence type="ECO:0000259" key="13">
    <source>
        <dbReference type="Pfam" id="PF08234"/>
    </source>
</evidence>
<accession>A0A9P8PDX7</accession>
<comment type="subcellular location">
    <subcellularLocation>
        <location evidence="11">Nucleus</location>
    </subcellularLocation>
    <subcellularLocation>
        <location evidence="11">Chromosome</location>
        <location evidence="11">Centromere</location>
        <location evidence="11">Kinetochore</location>
    </subcellularLocation>
</comment>